<keyword evidence="3" id="KW-1185">Reference proteome</keyword>
<dbReference type="EMBL" id="JXXN02005231">
    <property type="protein sequence ID" value="THD20043.1"/>
    <property type="molecule type" value="Genomic_DNA"/>
</dbReference>
<evidence type="ECO:0000256" key="1">
    <source>
        <dbReference type="SAM" id="MobiDB-lite"/>
    </source>
</evidence>
<gene>
    <name evidence="2" type="ORF">D915_009176</name>
</gene>
<evidence type="ECO:0000313" key="3">
    <source>
        <dbReference type="Proteomes" id="UP000230066"/>
    </source>
</evidence>
<comment type="caution">
    <text evidence="2">The sequence shown here is derived from an EMBL/GenBank/DDBJ whole genome shotgun (WGS) entry which is preliminary data.</text>
</comment>
<dbReference type="Proteomes" id="UP000230066">
    <property type="component" value="Unassembled WGS sequence"/>
</dbReference>
<feature type="compositionally biased region" description="Basic residues" evidence="1">
    <location>
        <begin position="28"/>
        <end position="45"/>
    </location>
</feature>
<evidence type="ECO:0000313" key="2">
    <source>
        <dbReference type="EMBL" id="THD20043.1"/>
    </source>
</evidence>
<reference evidence="2" key="1">
    <citation type="submission" date="2019-03" db="EMBL/GenBank/DDBJ databases">
        <title>Improved annotation for the trematode Fasciola hepatica.</title>
        <authorList>
            <person name="Choi Y.-J."/>
            <person name="Martin J."/>
            <person name="Mitreva M."/>
        </authorList>
    </citation>
    <scope>NUCLEOTIDE SEQUENCE [LARGE SCALE GENOMIC DNA]</scope>
</reference>
<feature type="region of interest" description="Disordered" evidence="1">
    <location>
        <begin position="19"/>
        <end position="51"/>
    </location>
</feature>
<protein>
    <submittedName>
        <fullName evidence="2">Uncharacterized protein</fullName>
    </submittedName>
</protein>
<organism evidence="2 3">
    <name type="scientific">Fasciola hepatica</name>
    <name type="common">Liver fluke</name>
    <dbReference type="NCBI Taxonomy" id="6192"/>
    <lineage>
        <taxon>Eukaryota</taxon>
        <taxon>Metazoa</taxon>
        <taxon>Spiralia</taxon>
        <taxon>Lophotrochozoa</taxon>
        <taxon>Platyhelminthes</taxon>
        <taxon>Trematoda</taxon>
        <taxon>Digenea</taxon>
        <taxon>Plagiorchiida</taxon>
        <taxon>Echinostomata</taxon>
        <taxon>Echinostomatoidea</taxon>
        <taxon>Fasciolidae</taxon>
        <taxon>Fasciola</taxon>
    </lineage>
</organism>
<name>A0A4E0QYK7_FASHE</name>
<proteinExistence type="predicted"/>
<sequence>MAQGKLKVKTKIPQGVKISKSDSSLRKQAIKPLRKGSRKITSKKKNQQEMNQMKKNMEKLIKKSIEEDAISKVTNAEPRSLQIVK</sequence>
<dbReference type="InterPro" id="IPR019034">
    <property type="entry name" value="UPF0390"/>
</dbReference>
<dbReference type="AlphaFoldDB" id="A0A4E0QYK7"/>
<dbReference type="Pfam" id="PF09495">
    <property type="entry name" value="DUF2462"/>
    <property type="match status" value="1"/>
</dbReference>
<accession>A0A4E0QYK7</accession>